<reference evidence="2 3" key="1">
    <citation type="journal article" date="2010" name="Science">
        <title>Genome expansion and gene loss in powdery mildew fungi reveal tradeoffs in extreme parasitism.</title>
        <authorList>
            <person name="Spanu P.D."/>
            <person name="Abbott J.C."/>
            <person name="Amselem J."/>
            <person name="Burgis T.A."/>
            <person name="Soanes D.M."/>
            <person name="Stueber K."/>
            <person name="Ver Loren van Themaat E."/>
            <person name="Brown J.K.M."/>
            <person name="Butcher S.A."/>
            <person name="Gurr S.J."/>
            <person name="Lebrun M.-H."/>
            <person name="Ridout C.J."/>
            <person name="Schulze-Lefert P."/>
            <person name="Talbot N.J."/>
            <person name="Ahmadinejad N."/>
            <person name="Ametz C."/>
            <person name="Barton G.R."/>
            <person name="Benjdia M."/>
            <person name="Bidzinski P."/>
            <person name="Bindschedler L.V."/>
            <person name="Both M."/>
            <person name="Brewer M.T."/>
            <person name="Cadle-Davidson L."/>
            <person name="Cadle-Davidson M.M."/>
            <person name="Collemare J."/>
            <person name="Cramer R."/>
            <person name="Frenkel O."/>
            <person name="Godfrey D."/>
            <person name="Harriman J."/>
            <person name="Hoede C."/>
            <person name="King B.C."/>
            <person name="Klages S."/>
            <person name="Kleemann J."/>
            <person name="Knoll D."/>
            <person name="Koti P.S."/>
            <person name="Kreplak J."/>
            <person name="Lopez-Ruiz F.J."/>
            <person name="Lu X."/>
            <person name="Maekawa T."/>
            <person name="Mahanil S."/>
            <person name="Micali C."/>
            <person name="Milgroom M.G."/>
            <person name="Montana G."/>
            <person name="Noir S."/>
            <person name="O'Connell R.J."/>
            <person name="Oberhaensli S."/>
            <person name="Parlange F."/>
            <person name="Pedersen C."/>
            <person name="Quesneville H."/>
            <person name="Reinhardt R."/>
            <person name="Rott M."/>
            <person name="Sacristan S."/>
            <person name="Schmidt S.M."/>
            <person name="Schoen M."/>
            <person name="Skamnioti P."/>
            <person name="Sommer H."/>
            <person name="Stephens A."/>
            <person name="Takahara H."/>
            <person name="Thordal-Christensen H."/>
            <person name="Vigouroux M."/>
            <person name="Wessling R."/>
            <person name="Wicker T."/>
            <person name="Panstruga R."/>
        </authorList>
    </citation>
    <scope>NUCLEOTIDE SEQUENCE [LARGE SCALE GENOMIC DNA]</scope>
    <source>
        <strain evidence="2">DH14</strain>
    </source>
</reference>
<feature type="region of interest" description="Disordered" evidence="1">
    <location>
        <begin position="126"/>
        <end position="159"/>
    </location>
</feature>
<feature type="compositionally biased region" description="Polar residues" evidence="1">
    <location>
        <begin position="142"/>
        <end position="151"/>
    </location>
</feature>
<organism evidence="2 3">
    <name type="scientific">Blumeria graminis f. sp. hordei (strain DH14)</name>
    <name type="common">Barley powdery mildew</name>
    <name type="synonym">Oidium monilioides f. sp. hordei</name>
    <dbReference type="NCBI Taxonomy" id="546991"/>
    <lineage>
        <taxon>Eukaryota</taxon>
        <taxon>Fungi</taxon>
        <taxon>Dikarya</taxon>
        <taxon>Ascomycota</taxon>
        <taxon>Pezizomycotina</taxon>
        <taxon>Leotiomycetes</taxon>
        <taxon>Erysiphales</taxon>
        <taxon>Erysiphaceae</taxon>
        <taxon>Blumeria</taxon>
        <taxon>Blumeria hordei</taxon>
    </lineage>
</organism>
<feature type="non-terminal residue" evidence="2">
    <location>
        <position position="258"/>
    </location>
</feature>
<keyword evidence="3" id="KW-1185">Reference proteome</keyword>
<name>N1JHR8_BLUG1</name>
<evidence type="ECO:0000256" key="1">
    <source>
        <dbReference type="SAM" id="MobiDB-lite"/>
    </source>
</evidence>
<gene>
    <name evidence="2" type="ORF">BGHDH14_bgh04261</name>
</gene>
<evidence type="ECO:0000313" key="2">
    <source>
        <dbReference type="EMBL" id="CCU77437.1"/>
    </source>
</evidence>
<proteinExistence type="predicted"/>
<dbReference type="InParanoid" id="N1JHR8"/>
<dbReference type="Proteomes" id="UP000015441">
    <property type="component" value="Unassembled WGS sequence"/>
</dbReference>
<dbReference type="EMBL" id="CAUH01003684">
    <property type="protein sequence ID" value="CCU77437.1"/>
    <property type="molecule type" value="Genomic_DNA"/>
</dbReference>
<dbReference type="AlphaFoldDB" id="N1JHR8"/>
<evidence type="ECO:0000313" key="3">
    <source>
        <dbReference type="Proteomes" id="UP000015441"/>
    </source>
</evidence>
<accession>N1JHR8</accession>
<protein>
    <submittedName>
        <fullName evidence="2">AVRa10</fullName>
    </submittedName>
</protein>
<comment type="caution">
    <text evidence="2">The sequence shown here is derived from an EMBL/GenBank/DDBJ whole genome shotgun (WGS) entry which is preliminary data.</text>
</comment>
<sequence length="258" mass="27793">MPPTRKMHQNAISGITKDRVNKPYQWHTAIQNHARNMLTRRGLESNIQNMSAIAAALLAKENDVPEVDMVDAEVDRLKTLADSRWASSSQVDAGIVLKPAESNIKTVVAPEKRATVPALPRPVEVRPTREADIPTTKAAGAENSSLDQPPTAQEAAGREKIYPPELLAAIEAEERRARQKAAQFHICSTAISSVETALSPLSTGENKIFVDSIKVYLKAAIAQFVVAGPSTTPPVLPQRPIVATPPATATPVAVPRNI</sequence>
<dbReference type="HOGENOM" id="CLU_018153_2_0_1"/>